<dbReference type="Proteomes" id="UP001310594">
    <property type="component" value="Unassembled WGS sequence"/>
</dbReference>
<evidence type="ECO:0000256" key="2">
    <source>
        <dbReference type="SAM" id="Phobius"/>
    </source>
</evidence>
<feature type="transmembrane region" description="Helical" evidence="2">
    <location>
        <begin position="64"/>
        <end position="88"/>
    </location>
</feature>
<evidence type="ECO:0000313" key="3">
    <source>
        <dbReference type="EMBL" id="KAK5703790.1"/>
    </source>
</evidence>
<keyword evidence="2" id="KW-0472">Membrane</keyword>
<feature type="transmembrane region" description="Helical" evidence="2">
    <location>
        <begin position="152"/>
        <end position="171"/>
    </location>
</feature>
<feature type="transmembrane region" description="Helical" evidence="2">
    <location>
        <begin position="192"/>
        <end position="217"/>
    </location>
</feature>
<keyword evidence="2" id="KW-1133">Transmembrane helix</keyword>
<feature type="transmembrane region" description="Helical" evidence="2">
    <location>
        <begin position="339"/>
        <end position="362"/>
    </location>
</feature>
<reference evidence="3" key="1">
    <citation type="submission" date="2023-08" db="EMBL/GenBank/DDBJ databases">
        <title>Black Yeasts Isolated from many extreme environments.</title>
        <authorList>
            <person name="Coleine C."/>
            <person name="Stajich J.E."/>
            <person name="Selbmann L."/>
        </authorList>
    </citation>
    <scope>NUCLEOTIDE SEQUENCE</scope>
    <source>
        <strain evidence="3">CCFEE 5810</strain>
    </source>
</reference>
<sequence>MASHVPFLAVRPDDQLSNTNTRARDGRDTMEKPTTRANARTTTTTTARADAPAAATSLPAPVRFILVCLLNFALSTVLYSLTSGIVGYELGAVARVPDETHIAALFAWMFVELGGAWYAHYDWQDVASLSILCNLPLYFLLTTFYGVDAISASIILSIDVVAIAIPFALLRPLNHAHEHGKDPNQQVANDRLIFALVGMLGASIYSIVIYTSLYTWLPVYLITHFDTIRSVQRAHDASVPLLLLSFIPLGWATSQFLFTPSIGSRGNPGLTDPKIYPEKTHFDPETATFGETLAFNLGFKGGFTKRAEVLVKRSAVLIVCSVANTFTRTLLTVDGTEPFGAAGWAGVWGLAALLTSVAYGFVGNE</sequence>
<feature type="region of interest" description="Disordered" evidence="1">
    <location>
        <begin position="16"/>
        <end position="50"/>
    </location>
</feature>
<accession>A0AAN7WA25</accession>
<feature type="transmembrane region" description="Helical" evidence="2">
    <location>
        <begin position="315"/>
        <end position="333"/>
    </location>
</feature>
<organism evidence="3 4">
    <name type="scientific">Elasticomyces elasticus</name>
    <dbReference type="NCBI Taxonomy" id="574655"/>
    <lineage>
        <taxon>Eukaryota</taxon>
        <taxon>Fungi</taxon>
        <taxon>Dikarya</taxon>
        <taxon>Ascomycota</taxon>
        <taxon>Pezizomycotina</taxon>
        <taxon>Dothideomycetes</taxon>
        <taxon>Dothideomycetidae</taxon>
        <taxon>Mycosphaerellales</taxon>
        <taxon>Teratosphaeriaceae</taxon>
        <taxon>Elasticomyces</taxon>
    </lineage>
</organism>
<dbReference type="EMBL" id="JAVRQU010000004">
    <property type="protein sequence ID" value="KAK5703790.1"/>
    <property type="molecule type" value="Genomic_DNA"/>
</dbReference>
<comment type="caution">
    <text evidence="3">The sequence shown here is derived from an EMBL/GenBank/DDBJ whole genome shotgun (WGS) entry which is preliminary data.</text>
</comment>
<name>A0AAN7WA25_9PEZI</name>
<protein>
    <submittedName>
        <fullName evidence="3">Uncharacterized protein</fullName>
    </submittedName>
</protein>
<feature type="compositionally biased region" description="Low complexity" evidence="1">
    <location>
        <begin position="35"/>
        <end position="50"/>
    </location>
</feature>
<dbReference type="AlphaFoldDB" id="A0AAN7WA25"/>
<gene>
    <name evidence="3" type="ORF">LTR97_002803</name>
</gene>
<feature type="transmembrane region" description="Helical" evidence="2">
    <location>
        <begin position="100"/>
        <end position="119"/>
    </location>
</feature>
<feature type="transmembrane region" description="Helical" evidence="2">
    <location>
        <begin position="126"/>
        <end position="146"/>
    </location>
</feature>
<proteinExistence type="predicted"/>
<feature type="compositionally biased region" description="Basic and acidic residues" evidence="1">
    <location>
        <begin position="22"/>
        <end position="34"/>
    </location>
</feature>
<keyword evidence="2" id="KW-0812">Transmembrane</keyword>
<feature type="transmembrane region" description="Helical" evidence="2">
    <location>
        <begin position="237"/>
        <end position="258"/>
    </location>
</feature>
<evidence type="ECO:0000256" key="1">
    <source>
        <dbReference type="SAM" id="MobiDB-lite"/>
    </source>
</evidence>
<evidence type="ECO:0000313" key="4">
    <source>
        <dbReference type="Proteomes" id="UP001310594"/>
    </source>
</evidence>